<name>A0A835C5Z4_9FABA</name>
<evidence type="ECO:0000313" key="1">
    <source>
        <dbReference type="EMBL" id="KAF7831841.1"/>
    </source>
</evidence>
<dbReference type="Proteomes" id="UP000634136">
    <property type="component" value="Unassembled WGS sequence"/>
</dbReference>
<gene>
    <name evidence="1" type="ORF">G2W53_014174</name>
</gene>
<comment type="caution">
    <text evidence="1">The sequence shown here is derived from an EMBL/GenBank/DDBJ whole genome shotgun (WGS) entry which is preliminary data.</text>
</comment>
<proteinExistence type="predicted"/>
<evidence type="ECO:0000313" key="2">
    <source>
        <dbReference type="Proteomes" id="UP000634136"/>
    </source>
</evidence>
<dbReference type="AlphaFoldDB" id="A0A835C5Z4"/>
<protein>
    <submittedName>
        <fullName evidence="1">Uncharacterized protein</fullName>
    </submittedName>
</protein>
<organism evidence="1 2">
    <name type="scientific">Senna tora</name>
    <dbReference type="NCBI Taxonomy" id="362788"/>
    <lineage>
        <taxon>Eukaryota</taxon>
        <taxon>Viridiplantae</taxon>
        <taxon>Streptophyta</taxon>
        <taxon>Embryophyta</taxon>
        <taxon>Tracheophyta</taxon>
        <taxon>Spermatophyta</taxon>
        <taxon>Magnoliopsida</taxon>
        <taxon>eudicotyledons</taxon>
        <taxon>Gunneridae</taxon>
        <taxon>Pentapetalae</taxon>
        <taxon>rosids</taxon>
        <taxon>fabids</taxon>
        <taxon>Fabales</taxon>
        <taxon>Fabaceae</taxon>
        <taxon>Caesalpinioideae</taxon>
        <taxon>Cassia clade</taxon>
        <taxon>Senna</taxon>
    </lineage>
</organism>
<accession>A0A835C5Z4</accession>
<sequence>MISHLVHLEGPCYTVDGFDVSESSADSRAASPHGSNNVLHLGRGTYRLWLPSCLILPNWIGRGFTPSGWKSSFVWSKASRFPSVEEKDIFLQEAGIVKRISQGIEAVRVLAKRVPEDMEAISESTDGEINRLRTSFESFKGSSILYKRLMPAILIMPEKWFLIINQQAEVQKLKNARANSLPLHNALYLAEFAFYNTAQQLELGNPSLQIGEIDYLKEPFGQVVKGRIPKADGPLLLKRGLADPLRWLVEEEDITRGKAKEKITFIMPSPFEKVVKVKEIVDVVELVVVPPSAPS</sequence>
<reference evidence="1" key="1">
    <citation type="submission" date="2020-09" db="EMBL/GenBank/DDBJ databases">
        <title>Genome-Enabled Discovery of Anthraquinone Biosynthesis in Senna tora.</title>
        <authorList>
            <person name="Kang S.-H."/>
            <person name="Pandey R.P."/>
            <person name="Lee C.-M."/>
            <person name="Sim J.-S."/>
            <person name="Jeong J.-T."/>
            <person name="Choi B.-S."/>
            <person name="Jung M."/>
            <person name="Ginzburg D."/>
            <person name="Zhao K."/>
            <person name="Won S.Y."/>
            <person name="Oh T.-J."/>
            <person name="Yu Y."/>
            <person name="Kim N.-H."/>
            <person name="Lee O.R."/>
            <person name="Lee T.-H."/>
            <person name="Bashyal P."/>
            <person name="Kim T.-S."/>
            <person name="Lee W.-H."/>
            <person name="Kawkins C."/>
            <person name="Kim C.-K."/>
            <person name="Kim J.S."/>
            <person name="Ahn B.O."/>
            <person name="Rhee S.Y."/>
            <person name="Sohng J.K."/>
        </authorList>
    </citation>
    <scope>NUCLEOTIDE SEQUENCE</scope>
    <source>
        <tissue evidence="1">Leaf</tissue>
    </source>
</reference>
<dbReference type="EMBL" id="JAAIUW010000005">
    <property type="protein sequence ID" value="KAF7831841.1"/>
    <property type="molecule type" value="Genomic_DNA"/>
</dbReference>
<keyword evidence="2" id="KW-1185">Reference proteome</keyword>